<dbReference type="AlphaFoldDB" id="A0A0K2U9L2"/>
<name>A0A0K2U9L2_LEPSM</name>
<accession>A0A0K2U9L2</accession>
<reference evidence="1" key="1">
    <citation type="submission" date="2014-05" db="EMBL/GenBank/DDBJ databases">
        <authorList>
            <person name="Chronopoulou M."/>
        </authorList>
    </citation>
    <scope>NUCLEOTIDE SEQUENCE</scope>
    <source>
        <tissue evidence="1">Whole organism</tissue>
    </source>
</reference>
<dbReference type="EMBL" id="HACA01017015">
    <property type="protein sequence ID" value="CDW34376.1"/>
    <property type="molecule type" value="Transcribed_RNA"/>
</dbReference>
<proteinExistence type="predicted"/>
<organism evidence="1">
    <name type="scientific">Lepeophtheirus salmonis</name>
    <name type="common">Salmon louse</name>
    <name type="synonym">Caligus salmonis</name>
    <dbReference type="NCBI Taxonomy" id="72036"/>
    <lineage>
        <taxon>Eukaryota</taxon>
        <taxon>Metazoa</taxon>
        <taxon>Ecdysozoa</taxon>
        <taxon>Arthropoda</taxon>
        <taxon>Crustacea</taxon>
        <taxon>Multicrustacea</taxon>
        <taxon>Hexanauplia</taxon>
        <taxon>Copepoda</taxon>
        <taxon>Siphonostomatoida</taxon>
        <taxon>Caligidae</taxon>
        <taxon>Lepeophtheirus</taxon>
    </lineage>
</organism>
<evidence type="ECO:0000313" key="1">
    <source>
        <dbReference type="EMBL" id="CDW34376.1"/>
    </source>
</evidence>
<sequence length="81" mass="10110">MKWFIYNLFYSMYVVLRSTKNDIYTHILRINFYYILCIMYQRVYHTETKLCHILSTVSFIILLKMNKKQIRRVIQLCFHFS</sequence>
<protein>
    <submittedName>
        <fullName evidence="1">Uncharacterized protein</fullName>
    </submittedName>
</protein>